<keyword evidence="4" id="KW-1185">Reference proteome</keyword>
<gene>
    <name evidence="3" type="ORF">PIBRA_LOCUS10362</name>
</gene>
<dbReference type="SUPFAM" id="SSF53474">
    <property type="entry name" value="alpha/beta-Hydrolases"/>
    <property type="match status" value="1"/>
</dbReference>
<feature type="domain" description="Carboxylesterase type B" evidence="2">
    <location>
        <begin position="29"/>
        <end position="507"/>
    </location>
</feature>
<name>A0A9P0TQE4_PIEBR</name>
<dbReference type="InterPro" id="IPR050309">
    <property type="entry name" value="Type-B_Carboxylest/Lipase"/>
</dbReference>
<organism evidence="3 4">
    <name type="scientific">Pieris brassicae</name>
    <name type="common">White butterfly</name>
    <name type="synonym">Large white butterfly</name>
    <dbReference type="NCBI Taxonomy" id="7116"/>
    <lineage>
        <taxon>Eukaryota</taxon>
        <taxon>Metazoa</taxon>
        <taxon>Ecdysozoa</taxon>
        <taxon>Arthropoda</taxon>
        <taxon>Hexapoda</taxon>
        <taxon>Insecta</taxon>
        <taxon>Pterygota</taxon>
        <taxon>Neoptera</taxon>
        <taxon>Endopterygota</taxon>
        <taxon>Lepidoptera</taxon>
        <taxon>Glossata</taxon>
        <taxon>Ditrysia</taxon>
        <taxon>Papilionoidea</taxon>
        <taxon>Pieridae</taxon>
        <taxon>Pierinae</taxon>
        <taxon>Pieris</taxon>
    </lineage>
</organism>
<dbReference type="InterPro" id="IPR002018">
    <property type="entry name" value="CarbesteraseB"/>
</dbReference>
<dbReference type="AlphaFoldDB" id="A0A9P0TQE4"/>
<dbReference type="InterPro" id="IPR029058">
    <property type="entry name" value="AB_hydrolase_fold"/>
</dbReference>
<evidence type="ECO:0000259" key="2">
    <source>
        <dbReference type="Pfam" id="PF00135"/>
    </source>
</evidence>
<evidence type="ECO:0000256" key="1">
    <source>
        <dbReference type="ARBA" id="ARBA00023180"/>
    </source>
</evidence>
<sequence length="522" mass="59841">MFLREIILVILIQYLVIGYVELLARHWDVKTTQGIVRGYYKSNPPHFAFLGVPYARPPTGYDRFKAPKPPVQWDGIFEAIYKLKCPQDNENGSEDCLVLNLFIPDNLTNMPVLVHFHDGFFQSGWGYHHPPPFFIKQGIIVVTVNYRIGAPGFLCLQSPGIPGNAGLKDQVAALYWIHRNIIKFNGNSQYITVYGTGSGSVSIEILLLSGIADGLFHKAILESGSVLSPSSITYSPVKIAMKAAQELGYRGDKTTKNMEIFFQTISVMNFLNITPIFMPCIEKISLYSLFNDDPIDLIKLRKSVQIPMLIVYSDTKEIDVINNNKIFQSIPENFGHLLPNNLAIDTSVQEKVAKLTKSFYFGNVLTEEDIIQCYRDYVNDIFMEYPVVKSSAFYAYNNSNPVFLMKFSHREYERVFKGNYGNVLKLVFSDNVDNTQDIGDILKNMWSNFIKLGDPTPITTTLIPDVWMPVEPNIIIDEKVKYHKVTYYECGVKNKNKEITTQQFTFWEHIYMKFYKNHKYLE</sequence>
<dbReference type="Proteomes" id="UP001152562">
    <property type="component" value="Unassembled WGS sequence"/>
</dbReference>
<dbReference type="EMBL" id="CALOZG010000040">
    <property type="protein sequence ID" value="CAH4034147.1"/>
    <property type="molecule type" value="Genomic_DNA"/>
</dbReference>
<protein>
    <recommendedName>
        <fullName evidence="2">Carboxylesterase type B domain-containing protein</fullName>
    </recommendedName>
</protein>
<proteinExistence type="predicted"/>
<keyword evidence="1" id="KW-0325">Glycoprotein</keyword>
<reference evidence="3" key="1">
    <citation type="submission" date="2022-05" db="EMBL/GenBank/DDBJ databases">
        <authorList>
            <person name="Okamura Y."/>
        </authorList>
    </citation>
    <scope>NUCLEOTIDE SEQUENCE</scope>
</reference>
<comment type="caution">
    <text evidence="3">The sequence shown here is derived from an EMBL/GenBank/DDBJ whole genome shotgun (WGS) entry which is preliminary data.</text>
</comment>
<dbReference type="Gene3D" id="3.40.50.1820">
    <property type="entry name" value="alpha/beta hydrolase"/>
    <property type="match status" value="1"/>
</dbReference>
<dbReference type="Pfam" id="PF00135">
    <property type="entry name" value="COesterase"/>
    <property type="match status" value="1"/>
</dbReference>
<evidence type="ECO:0000313" key="3">
    <source>
        <dbReference type="EMBL" id="CAH4034147.1"/>
    </source>
</evidence>
<evidence type="ECO:0000313" key="4">
    <source>
        <dbReference type="Proteomes" id="UP001152562"/>
    </source>
</evidence>
<dbReference type="PANTHER" id="PTHR11559">
    <property type="entry name" value="CARBOXYLESTERASE"/>
    <property type="match status" value="1"/>
</dbReference>
<accession>A0A9P0TQE4</accession>